<dbReference type="AlphaFoldDB" id="A0A3P8NN30"/>
<dbReference type="PROSITE" id="PS50041">
    <property type="entry name" value="C_TYPE_LECTIN_2"/>
    <property type="match status" value="2"/>
</dbReference>
<dbReference type="OrthoDB" id="1924968at2759"/>
<sequence length="249" mass="29014">MKTLLWKMLFIVNASPYLTGQKFGKHVYVQNRLNWYAAQQYCQTNYADLSPLSTSWEEKQLRKATLGKVSGEFWIGLYKTGTYWKWSGGGYETSIVWDESQPSTYYDLFVRVCWDGCTMRTGWFASSLWRELPFFCFSTTVIEEKMAWEEALEYCKETHTTLTSLTSETENLLTLKEIQQGTVTNRVWIGLCFLADRWLWVDGSPLIYEAWSVGDREHQCPGRNYCGAINKNGVWENLDCKEKLSFICV</sequence>
<evidence type="ECO:0000259" key="3">
    <source>
        <dbReference type="PROSITE" id="PS50041"/>
    </source>
</evidence>
<dbReference type="Ensembl" id="ENSACLT00000006361.2">
    <property type="protein sequence ID" value="ENSACLP00000006221.2"/>
    <property type="gene ID" value="ENSACLG00000004171.2"/>
</dbReference>
<dbReference type="Gene3D" id="3.10.100.10">
    <property type="entry name" value="Mannose-Binding Protein A, subunit A"/>
    <property type="match status" value="2"/>
</dbReference>
<dbReference type="PROSITE" id="PS00615">
    <property type="entry name" value="C_TYPE_LECTIN_1"/>
    <property type="match status" value="1"/>
</dbReference>
<dbReference type="PANTHER" id="PTHR45784:SF8">
    <property type="entry name" value="C-TYPE MANNOSE RECEPTOR 2-RELATED"/>
    <property type="match status" value="1"/>
</dbReference>
<dbReference type="OMA" id="RYESFHY"/>
<keyword evidence="5" id="KW-1185">Reference proteome</keyword>
<dbReference type="SMART" id="SM00034">
    <property type="entry name" value="CLECT"/>
    <property type="match status" value="2"/>
</dbReference>
<protein>
    <recommendedName>
        <fullName evidence="3">C-type lectin domain-containing protein</fullName>
    </recommendedName>
</protein>
<evidence type="ECO:0000256" key="1">
    <source>
        <dbReference type="ARBA" id="ARBA00023157"/>
    </source>
</evidence>
<proteinExistence type="predicted"/>
<dbReference type="PANTHER" id="PTHR45784">
    <property type="entry name" value="C-TYPE LECTIN DOMAIN FAMILY 20 MEMBER A-RELATED"/>
    <property type="match status" value="1"/>
</dbReference>
<reference evidence="4" key="3">
    <citation type="submission" date="2025-09" db="UniProtKB">
        <authorList>
            <consortium name="Ensembl"/>
        </authorList>
    </citation>
    <scope>IDENTIFICATION</scope>
</reference>
<dbReference type="Bgee" id="ENSACLG00000004171">
    <property type="expression patterns" value="Expressed in anal fin and 7 other cell types or tissues"/>
</dbReference>
<feature type="domain" description="C-type lectin" evidence="3">
    <location>
        <begin position="132"/>
        <end position="249"/>
    </location>
</feature>
<reference evidence="4" key="2">
    <citation type="submission" date="2025-08" db="UniProtKB">
        <authorList>
            <consortium name="Ensembl"/>
        </authorList>
    </citation>
    <scope>IDENTIFICATION</scope>
</reference>
<dbReference type="Proteomes" id="UP000265100">
    <property type="component" value="Chromosome 6"/>
</dbReference>
<dbReference type="InterPro" id="IPR018378">
    <property type="entry name" value="C-type_lectin_CS"/>
</dbReference>
<keyword evidence="1" id="KW-1015">Disulfide bond</keyword>
<dbReference type="InterPro" id="IPR001304">
    <property type="entry name" value="C-type_lectin-like"/>
</dbReference>
<name>A0A3P8NN30_ASTCA</name>
<evidence type="ECO:0000313" key="5">
    <source>
        <dbReference type="Proteomes" id="UP000265100"/>
    </source>
</evidence>
<organism evidence="4 5">
    <name type="scientific">Astatotilapia calliptera</name>
    <name type="common">Eastern happy</name>
    <name type="synonym">Chromis callipterus</name>
    <dbReference type="NCBI Taxonomy" id="8154"/>
    <lineage>
        <taxon>Eukaryota</taxon>
        <taxon>Metazoa</taxon>
        <taxon>Chordata</taxon>
        <taxon>Craniata</taxon>
        <taxon>Vertebrata</taxon>
        <taxon>Euteleostomi</taxon>
        <taxon>Actinopterygii</taxon>
        <taxon>Neopterygii</taxon>
        <taxon>Teleostei</taxon>
        <taxon>Neoteleostei</taxon>
        <taxon>Acanthomorphata</taxon>
        <taxon>Ovalentaria</taxon>
        <taxon>Cichlomorphae</taxon>
        <taxon>Cichliformes</taxon>
        <taxon>Cichlidae</taxon>
        <taxon>African cichlids</taxon>
        <taxon>Pseudocrenilabrinae</taxon>
        <taxon>Haplochromini</taxon>
        <taxon>Astatotilapia</taxon>
    </lineage>
</organism>
<dbReference type="InterPro" id="IPR016187">
    <property type="entry name" value="CTDL_fold"/>
</dbReference>
<feature type="domain" description="C-type lectin" evidence="3">
    <location>
        <begin position="23"/>
        <end position="137"/>
    </location>
</feature>
<feature type="chain" id="PRO_5044208634" description="C-type lectin domain-containing protein" evidence="2">
    <location>
        <begin position="21"/>
        <end position="249"/>
    </location>
</feature>
<feature type="signal peptide" evidence="2">
    <location>
        <begin position="1"/>
        <end position="20"/>
    </location>
</feature>
<dbReference type="STRING" id="8154.ENSACLP00000006221"/>
<dbReference type="Pfam" id="PF00059">
    <property type="entry name" value="Lectin_C"/>
    <property type="match status" value="2"/>
</dbReference>
<dbReference type="InterPro" id="IPR016186">
    <property type="entry name" value="C-type_lectin-like/link_sf"/>
</dbReference>
<evidence type="ECO:0000256" key="2">
    <source>
        <dbReference type="SAM" id="SignalP"/>
    </source>
</evidence>
<dbReference type="SUPFAM" id="SSF56436">
    <property type="entry name" value="C-type lectin-like"/>
    <property type="match status" value="2"/>
</dbReference>
<reference evidence="4" key="1">
    <citation type="submission" date="2018-05" db="EMBL/GenBank/DDBJ databases">
        <authorList>
            <person name="Datahose"/>
        </authorList>
    </citation>
    <scope>NUCLEOTIDE SEQUENCE</scope>
</reference>
<accession>A0A3P8NN30</accession>
<dbReference type="GeneTree" id="ENSGT00940000163460"/>
<keyword evidence="2" id="KW-0732">Signal</keyword>
<evidence type="ECO:0000313" key="4">
    <source>
        <dbReference type="Ensembl" id="ENSACLP00000006221.2"/>
    </source>
</evidence>